<proteinExistence type="predicted"/>
<evidence type="ECO:0000313" key="2">
    <source>
        <dbReference type="Proteomes" id="UP001364617"/>
    </source>
</evidence>
<gene>
    <name evidence="1" type="ORF">R3I93_016800</name>
</gene>
<name>A0AAN9GWR7_9TELE</name>
<protein>
    <submittedName>
        <fullName evidence="1">Uncharacterized protein</fullName>
    </submittedName>
</protein>
<dbReference type="AlphaFoldDB" id="A0AAN9GWR7"/>
<accession>A0AAN9GWR7</accession>
<organism evidence="1 2">
    <name type="scientific">Phoxinus phoxinus</name>
    <name type="common">Eurasian minnow</name>
    <dbReference type="NCBI Taxonomy" id="58324"/>
    <lineage>
        <taxon>Eukaryota</taxon>
        <taxon>Metazoa</taxon>
        <taxon>Chordata</taxon>
        <taxon>Craniata</taxon>
        <taxon>Vertebrata</taxon>
        <taxon>Euteleostomi</taxon>
        <taxon>Actinopterygii</taxon>
        <taxon>Neopterygii</taxon>
        <taxon>Teleostei</taxon>
        <taxon>Ostariophysi</taxon>
        <taxon>Cypriniformes</taxon>
        <taxon>Leuciscidae</taxon>
        <taxon>Phoxininae</taxon>
        <taxon>Phoxinus</taxon>
    </lineage>
</organism>
<keyword evidence="2" id="KW-1185">Reference proteome</keyword>
<dbReference type="Proteomes" id="UP001364617">
    <property type="component" value="Unassembled WGS sequence"/>
</dbReference>
<dbReference type="EMBL" id="JAYKXH010000018">
    <property type="protein sequence ID" value="KAK7136576.1"/>
    <property type="molecule type" value="Genomic_DNA"/>
</dbReference>
<evidence type="ECO:0000313" key="1">
    <source>
        <dbReference type="EMBL" id="KAK7136576.1"/>
    </source>
</evidence>
<reference evidence="1 2" key="1">
    <citation type="submission" date="2024-02" db="EMBL/GenBank/DDBJ databases">
        <title>Chromosome-level genome assembly of the Eurasian Minnow (Phoxinus phoxinus).</title>
        <authorList>
            <person name="Oriowo T.O."/>
            <person name="Martin S."/>
            <person name="Stange M."/>
            <person name="Chrysostomakis Y."/>
            <person name="Brown T."/>
            <person name="Winkler S."/>
            <person name="Kukowka S."/>
            <person name="Myers E.W."/>
            <person name="Bohne A."/>
        </authorList>
    </citation>
    <scope>NUCLEOTIDE SEQUENCE [LARGE SCALE GENOMIC DNA]</scope>
    <source>
        <strain evidence="1">ZFMK-TIS-60720</strain>
        <tissue evidence="1">Whole Organism</tissue>
    </source>
</reference>
<sequence>MVGGLLCKRGDYVFHCKSSLSLNIEDVLFMKERDILHPGDQHPNGCSFVLAARRRRRENGCLASEPLEFTRIASPRADVFPWRKTQDGWGFVKGLLECQRRRCRKPFLKMSTEMDRSIMLTKDVQTPKRR</sequence>
<comment type="caution">
    <text evidence="1">The sequence shown here is derived from an EMBL/GenBank/DDBJ whole genome shotgun (WGS) entry which is preliminary data.</text>
</comment>